<reference evidence="1" key="1">
    <citation type="submission" date="2006-10" db="EMBL/GenBank/DDBJ databases">
        <authorList>
            <person name="Amadeo P."/>
            <person name="Zhao Q."/>
            <person name="Wortman J."/>
            <person name="Fraser-Liggett C."/>
            <person name="Carlton J."/>
        </authorList>
    </citation>
    <scope>NUCLEOTIDE SEQUENCE</scope>
    <source>
        <strain evidence="1">G3</strain>
    </source>
</reference>
<dbReference type="Proteomes" id="UP000001542">
    <property type="component" value="Unassembled WGS sequence"/>
</dbReference>
<keyword evidence="2" id="KW-1185">Reference proteome</keyword>
<reference evidence="1" key="2">
    <citation type="journal article" date="2007" name="Science">
        <title>Draft genome sequence of the sexually transmitted pathogen Trichomonas vaginalis.</title>
        <authorList>
            <person name="Carlton J.M."/>
            <person name="Hirt R.P."/>
            <person name="Silva J.C."/>
            <person name="Delcher A.L."/>
            <person name="Schatz M."/>
            <person name="Zhao Q."/>
            <person name="Wortman J.R."/>
            <person name="Bidwell S.L."/>
            <person name="Alsmark U.C.M."/>
            <person name="Besteiro S."/>
            <person name="Sicheritz-Ponten T."/>
            <person name="Noel C.J."/>
            <person name="Dacks J.B."/>
            <person name="Foster P.G."/>
            <person name="Simillion C."/>
            <person name="Van de Peer Y."/>
            <person name="Miranda-Saavedra D."/>
            <person name="Barton G.J."/>
            <person name="Westrop G.D."/>
            <person name="Mueller S."/>
            <person name="Dessi D."/>
            <person name="Fiori P.L."/>
            <person name="Ren Q."/>
            <person name="Paulsen I."/>
            <person name="Zhang H."/>
            <person name="Bastida-Corcuera F.D."/>
            <person name="Simoes-Barbosa A."/>
            <person name="Brown M.T."/>
            <person name="Hayes R.D."/>
            <person name="Mukherjee M."/>
            <person name="Okumura C.Y."/>
            <person name="Schneider R."/>
            <person name="Smith A.J."/>
            <person name="Vanacova S."/>
            <person name="Villalvazo M."/>
            <person name="Haas B.J."/>
            <person name="Pertea M."/>
            <person name="Feldblyum T.V."/>
            <person name="Utterback T.R."/>
            <person name="Shu C.L."/>
            <person name="Osoegawa K."/>
            <person name="de Jong P.J."/>
            <person name="Hrdy I."/>
            <person name="Horvathova L."/>
            <person name="Zubacova Z."/>
            <person name="Dolezal P."/>
            <person name="Malik S.B."/>
            <person name="Logsdon J.M. Jr."/>
            <person name="Henze K."/>
            <person name="Gupta A."/>
            <person name="Wang C.C."/>
            <person name="Dunne R.L."/>
            <person name="Upcroft J.A."/>
            <person name="Upcroft P."/>
            <person name="White O."/>
            <person name="Salzberg S.L."/>
            <person name="Tang P."/>
            <person name="Chiu C.-H."/>
            <person name="Lee Y.-S."/>
            <person name="Embley T.M."/>
            <person name="Coombs G.H."/>
            <person name="Mottram J.C."/>
            <person name="Tachezy J."/>
            <person name="Fraser-Liggett C.M."/>
            <person name="Johnson P.J."/>
        </authorList>
    </citation>
    <scope>NUCLEOTIDE SEQUENCE [LARGE SCALE GENOMIC DNA]</scope>
    <source>
        <strain evidence="1">G3</strain>
    </source>
</reference>
<dbReference type="OrthoDB" id="8191755at2759"/>
<dbReference type="EMBL" id="DS114230">
    <property type="protein sequence ID" value="EAX89145.1"/>
    <property type="molecule type" value="Genomic_DNA"/>
</dbReference>
<dbReference type="InParanoid" id="A2G125"/>
<name>A2G125_TRIV3</name>
<dbReference type="KEGG" id="tva:4746812"/>
<evidence type="ECO:0008006" key="3">
    <source>
        <dbReference type="Google" id="ProtNLM"/>
    </source>
</evidence>
<proteinExistence type="predicted"/>
<dbReference type="AlphaFoldDB" id="A2G125"/>
<dbReference type="RefSeq" id="XP_001302075.1">
    <property type="nucleotide sequence ID" value="XM_001302074.1"/>
</dbReference>
<sequence length="108" mass="12298">MGQGRPAEKTHITGVCTIFADGSTMRPLFIMPRKKKLDEEQEGIDAFFSMTEPGWMNKNTFIVYCILFITEIQSRRVQMSDCDVNVPFLLIVDGHSSHLSYLALRRLG</sequence>
<evidence type="ECO:0000313" key="2">
    <source>
        <dbReference type="Proteomes" id="UP000001542"/>
    </source>
</evidence>
<gene>
    <name evidence="1" type="ORF">TVAG_075140</name>
</gene>
<dbReference type="VEuPathDB" id="TrichDB:TVAGG3_0101480"/>
<dbReference type="VEuPathDB" id="TrichDB:TVAG_075140"/>
<accession>A2G125</accession>
<evidence type="ECO:0000313" key="1">
    <source>
        <dbReference type="EMBL" id="EAX89145.1"/>
    </source>
</evidence>
<protein>
    <recommendedName>
        <fullName evidence="3">DDE-1 domain-containing protein</fullName>
    </recommendedName>
</protein>
<organism evidence="1 2">
    <name type="scientific">Trichomonas vaginalis (strain ATCC PRA-98 / G3)</name>
    <dbReference type="NCBI Taxonomy" id="412133"/>
    <lineage>
        <taxon>Eukaryota</taxon>
        <taxon>Metamonada</taxon>
        <taxon>Parabasalia</taxon>
        <taxon>Trichomonadida</taxon>
        <taxon>Trichomonadidae</taxon>
        <taxon>Trichomonas</taxon>
    </lineage>
</organism>